<comment type="caution">
    <text evidence="2">The sequence shown here is derived from an EMBL/GenBank/DDBJ whole genome shotgun (WGS) entry which is preliminary data.</text>
</comment>
<evidence type="ECO:0000313" key="2">
    <source>
        <dbReference type="EMBL" id="PTL72929.1"/>
    </source>
</evidence>
<keyword evidence="3" id="KW-1185">Reference proteome</keyword>
<dbReference type="GO" id="GO:0003700">
    <property type="term" value="F:DNA-binding transcription factor activity"/>
    <property type="evidence" value="ECO:0007669"/>
    <property type="project" value="InterPro"/>
</dbReference>
<sequence length="282" mass="30368">MRRSASLAGEEAVAWLASAGFRVLDPRPPRVYVDEVRGADLRIARYWHSETTLLREAPARPRVAVLLQVDGAVELETPTWSDCAGPGSIALLPAFDSATVSARVSGARLEVEFDADQLPESVRRDYTAGALLDAEVRPFSSVLISTLNAAFNSELAPEDPRFAAFRLAVRSLVSGLLTVDAAAQGRLATRQELLVDRARRMIAERAADRAFSSAVLSDELRISPRSLQEAFAAHGSSPAAEIRAERAEIARALRESGDRALSSDDVARLAGFGSASSMRRAI</sequence>
<dbReference type="Proteomes" id="UP000241085">
    <property type="component" value="Unassembled WGS sequence"/>
</dbReference>
<protein>
    <recommendedName>
        <fullName evidence="1">HTH araC/xylS-type domain-containing protein</fullName>
    </recommendedName>
</protein>
<evidence type="ECO:0000259" key="1">
    <source>
        <dbReference type="PROSITE" id="PS01124"/>
    </source>
</evidence>
<organism evidence="2 3">
    <name type="scientific">Rathayibacter caricis DSM 15933</name>
    <dbReference type="NCBI Taxonomy" id="1328867"/>
    <lineage>
        <taxon>Bacteria</taxon>
        <taxon>Bacillati</taxon>
        <taxon>Actinomycetota</taxon>
        <taxon>Actinomycetes</taxon>
        <taxon>Micrococcales</taxon>
        <taxon>Microbacteriaceae</taxon>
        <taxon>Rathayibacter</taxon>
    </lineage>
</organism>
<dbReference type="GO" id="GO:0043565">
    <property type="term" value="F:sequence-specific DNA binding"/>
    <property type="evidence" value="ECO:0007669"/>
    <property type="project" value="InterPro"/>
</dbReference>
<accession>A0A2T4UTR3</accession>
<dbReference type="PROSITE" id="PS01124">
    <property type="entry name" value="HTH_ARAC_FAMILY_2"/>
    <property type="match status" value="1"/>
</dbReference>
<dbReference type="Gene3D" id="1.10.10.60">
    <property type="entry name" value="Homeodomain-like"/>
    <property type="match status" value="1"/>
</dbReference>
<dbReference type="InterPro" id="IPR018060">
    <property type="entry name" value="HTH_AraC"/>
</dbReference>
<reference evidence="2 3" key="1">
    <citation type="submission" date="2018-03" db="EMBL/GenBank/DDBJ databases">
        <title>Bacteriophage NCPPB3778 and a type I-E CRISPR drive the evolution of the US Biological Select Agent, Rathayibacter toxicus.</title>
        <authorList>
            <person name="Davis E.W.II."/>
            <person name="Tabima J.F."/>
            <person name="Weisberg A.J."/>
            <person name="Dantas Lopes L."/>
            <person name="Wiseman M.S."/>
            <person name="Wiseman M.S."/>
            <person name="Pupko T."/>
            <person name="Belcher M.S."/>
            <person name="Sechler A.J."/>
            <person name="Tancos M.A."/>
            <person name="Schroeder B.K."/>
            <person name="Murray T.D."/>
            <person name="Luster D.G."/>
            <person name="Schneider W.L."/>
            <person name="Rogers E."/>
            <person name="Andreote F.D."/>
            <person name="Grunwald N.J."/>
            <person name="Putnam M.L."/>
            <person name="Chang J.H."/>
        </authorList>
    </citation>
    <scope>NUCLEOTIDE SEQUENCE [LARGE SCALE GENOMIC DNA]</scope>
    <source>
        <strain evidence="2 3">DSM 15933</strain>
    </source>
</reference>
<feature type="domain" description="HTH araC/xylS-type" evidence="1">
    <location>
        <begin position="196"/>
        <end position="282"/>
    </location>
</feature>
<gene>
    <name evidence="2" type="ORF">C1I63_08755</name>
</gene>
<dbReference type="EMBL" id="PZPL01000001">
    <property type="protein sequence ID" value="PTL72929.1"/>
    <property type="molecule type" value="Genomic_DNA"/>
</dbReference>
<dbReference type="Pfam" id="PF12833">
    <property type="entry name" value="HTH_18"/>
    <property type="match status" value="1"/>
</dbReference>
<evidence type="ECO:0000313" key="3">
    <source>
        <dbReference type="Proteomes" id="UP000241085"/>
    </source>
</evidence>
<proteinExistence type="predicted"/>
<name>A0A2T4UTR3_9MICO</name>
<dbReference type="AlphaFoldDB" id="A0A2T4UTR3"/>